<reference evidence="8 9" key="1">
    <citation type="submission" date="2018-03" db="EMBL/GenBank/DDBJ databases">
        <title>Draft Genome Sequences of the Obligatory Marine Myxobacteria Enhygromyxa salina SWB007.</title>
        <authorList>
            <person name="Poehlein A."/>
            <person name="Moghaddam J.A."/>
            <person name="Harms H."/>
            <person name="Alanjari M."/>
            <person name="Koenig G.M."/>
            <person name="Daniel R."/>
            <person name="Schaeberle T.F."/>
        </authorList>
    </citation>
    <scope>NUCLEOTIDE SEQUENCE [LARGE SCALE GENOMIC DNA]</scope>
    <source>
        <strain evidence="8 9">SWB007</strain>
    </source>
</reference>
<feature type="domain" description="OmpA-like" evidence="7">
    <location>
        <begin position="68"/>
        <end position="186"/>
    </location>
</feature>
<feature type="compositionally biased region" description="Pro residues" evidence="5">
    <location>
        <begin position="43"/>
        <end position="52"/>
    </location>
</feature>
<evidence type="ECO:0000256" key="3">
    <source>
        <dbReference type="ARBA" id="ARBA00023237"/>
    </source>
</evidence>
<evidence type="ECO:0000256" key="5">
    <source>
        <dbReference type="SAM" id="MobiDB-lite"/>
    </source>
</evidence>
<dbReference type="Pfam" id="PF00691">
    <property type="entry name" value="OmpA"/>
    <property type="match status" value="1"/>
</dbReference>
<dbReference type="PANTHER" id="PTHR30329:SF21">
    <property type="entry name" value="LIPOPROTEIN YIAD-RELATED"/>
    <property type="match status" value="1"/>
</dbReference>
<dbReference type="PROSITE" id="PS01068">
    <property type="entry name" value="OMPA_1"/>
    <property type="match status" value="1"/>
</dbReference>
<evidence type="ECO:0000256" key="1">
    <source>
        <dbReference type="ARBA" id="ARBA00004442"/>
    </source>
</evidence>
<dbReference type="GO" id="GO:0016491">
    <property type="term" value="F:oxidoreductase activity"/>
    <property type="evidence" value="ECO:0007669"/>
    <property type="project" value="UniProtKB-KW"/>
</dbReference>
<evidence type="ECO:0000313" key="9">
    <source>
        <dbReference type="Proteomes" id="UP000238823"/>
    </source>
</evidence>
<dbReference type="OrthoDB" id="9805566at2"/>
<feature type="compositionally biased region" description="Low complexity" evidence="5">
    <location>
        <begin position="219"/>
        <end position="232"/>
    </location>
</feature>
<feature type="region of interest" description="Disordered" evidence="5">
    <location>
        <begin position="38"/>
        <end position="63"/>
    </location>
</feature>
<dbReference type="PRINTS" id="PR01021">
    <property type="entry name" value="OMPADOMAIN"/>
</dbReference>
<feature type="chain" id="PRO_5015616129" evidence="6">
    <location>
        <begin position="27"/>
        <end position="240"/>
    </location>
</feature>
<dbReference type="AlphaFoldDB" id="A0A2S9XWP8"/>
<dbReference type="PANTHER" id="PTHR30329">
    <property type="entry name" value="STATOR ELEMENT OF FLAGELLAR MOTOR COMPLEX"/>
    <property type="match status" value="1"/>
</dbReference>
<feature type="signal peptide" evidence="6">
    <location>
        <begin position="1"/>
        <end position="26"/>
    </location>
</feature>
<dbReference type="EMBL" id="PVNL01000130">
    <property type="protein sequence ID" value="PRP97307.1"/>
    <property type="molecule type" value="Genomic_DNA"/>
</dbReference>
<dbReference type="InterPro" id="IPR050330">
    <property type="entry name" value="Bact_OuterMem_StrucFunc"/>
</dbReference>
<comment type="caution">
    <text evidence="8">The sequence shown here is derived from an EMBL/GenBank/DDBJ whole genome shotgun (WGS) entry which is preliminary data.</text>
</comment>
<dbReference type="SUPFAM" id="SSF103088">
    <property type="entry name" value="OmpA-like"/>
    <property type="match status" value="1"/>
</dbReference>
<dbReference type="Proteomes" id="UP000238823">
    <property type="component" value="Unassembled WGS sequence"/>
</dbReference>
<accession>A0A2S9XWP8</accession>
<proteinExistence type="predicted"/>
<evidence type="ECO:0000256" key="6">
    <source>
        <dbReference type="SAM" id="SignalP"/>
    </source>
</evidence>
<dbReference type="PROSITE" id="PS51123">
    <property type="entry name" value="OMPA_2"/>
    <property type="match status" value="1"/>
</dbReference>
<keyword evidence="6" id="KW-0732">Signal</keyword>
<evidence type="ECO:0000313" key="8">
    <source>
        <dbReference type="EMBL" id="PRP97307.1"/>
    </source>
</evidence>
<dbReference type="RefSeq" id="WP_146158436.1">
    <property type="nucleotide sequence ID" value="NZ_PVNL01000130.1"/>
</dbReference>
<dbReference type="Gene3D" id="3.30.1330.60">
    <property type="entry name" value="OmpA-like domain"/>
    <property type="match status" value="1"/>
</dbReference>
<protein>
    <submittedName>
        <fullName evidence="8">Photosystem I P700 chlorophyll a apoprotein A2</fullName>
        <ecNumber evidence="8">1.97.1.12</ecNumber>
    </submittedName>
</protein>
<name>A0A2S9XWP8_9BACT</name>
<dbReference type="InterPro" id="IPR006690">
    <property type="entry name" value="OMPA-like_CS"/>
</dbReference>
<keyword evidence="2 4" id="KW-0472">Membrane</keyword>
<dbReference type="EC" id="1.97.1.12" evidence="8"/>
<dbReference type="InterPro" id="IPR006664">
    <property type="entry name" value="OMP_bac"/>
</dbReference>
<keyword evidence="3" id="KW-0998">Cell outer membrane</keyword>
<organism evidence="8 9">
    <name type="scientific">Enhygromyxa salina</name>
    <dbReference type="NCBI Taxonomy" id="215803"/>
    <lineage>
        <taxon>Bacteria</taxon>
        <taxon>Pseudomonadati</taxon>
        <taxon>Myxococcota</taxon>
        <taxon>Polyangia</taxon>
        <taxon>Nannocystales</taxon>
        <taxon>Nannocystaceae</taxon>
        <taxon>Enhygromyxa</taxon>
    </lineage>
</organism>
<dbReference type="CDD" id="cd07185">
    <property type="entry name" value="OmpA_C-like"/>
    <property type="match status" value="1"/>
</dbReference>
<evidence type="ECO:0000256" key="4">
    <source>
        <dbReference type="PROSITE-ProRule" id="PRU00473"/>
    </source>
</evidence>
<evidence type="ECO:0000259" key="7">
    <source>
        <dbReference type="PROSITE" id="PS51123"/>
    </source>
</evidence>
<feature type="region of interest" description="Disordered" evidence="5">
    <location>
        <begin position="198"/>
        <end position="240"/>
    </location>
</feature>
<dbReference type="InterPro" id="IPR036737">
    <property type="entry name" value="OmpA-like_sf"/>
</dbReference>
<dbReference type="GO" id="GO:0009279">
    <property type="term" value="C:cell outer membrane"/>
    <property type="evidence" value="ECO:0007669"/>
    <property type="project" value="UniProtKB-SubCell"/>
</dbReference>
<gene>
    <name evidence="8" type="primary">psaB_2</name>
    <name evidence="8" type="ORF">ENSA7_66570</name>
</gene>
<dbReference type="InterPro" id="IPR006665">
    <property type="entry name" value="OmpA-like"/>
</dbReference>
<evidence type="ECO:0000256" key="2">
    <source>
        <dbReference type="ARBA" id="ARBA00023136"/>
    </source>
</evidence>
<keyword evidence="8" id="KW-0560">Oxidoreductase</keyword>
<sequence length="240" mass="25954">MRQHRKHYRNVGVTLATALLLAPAMACGPTIFADTSALTIVGEPPPPPPPPEPEPEPEPPPKPKRVEVTAAAIVINDKILFEVDKAVIRPESFDLMNEITQVVQDNPRIKKISIEGHTDDDGSNKYNKKLSQKRADSVMAYLVEHGIEAERLTAVGFGEDVPLVPNDSDENKEKNRRVEFLIVEQDEVKNVVEIDPETGAEKVVETKAAPSARKAGPPAKAASGDASVAAPEAAKKEGPK</sequence>
<comment type="subcellular location">
    <subcellularLocation>
        <location evidence="1">Cell outer membrane</location>
    </subcellularLocation>
</comment>